<dbReference type="Gene3D" id="3.90.180.10">
    <property type="entry name" value="Medium-chain alcohol dehydrogenases, catalytic domain"/>
    <property type="match status" value="1"/>
</dbReference>
<evidence type="ECO:0000313" key="1">
    <source>
        <dbReference type="EMBL" id="CCG04348.1"/>
    </source>
</evidence>
<keyword evidence="2" id="KW-1185">Reference proteome</keyword>
<dbReference type="EMBL" id="FO117623">
    <property type="protein sequence ID" value="CCG04348.1"/>
    <property type="molecule type" value="Genomic_DNA"/>
</dbReference>
<name>H6RT45_BLASD</name>
<sequence length="44" mass="4774">MLDLARAGAIHVEAERYGLDQAPDAYRKLHEGTVRGRAVVVPGD</sequence>
<dbReference type="KEGG" id="bsd:BLASA_3484"/>
<reference evidence="1 2" key="1">
    <citation type="journal article" date="2012" name="J. Bacteriol.">
        <title>Genome Sequence of Blastococcus saxobsidens DD2, a Stone-Inhabiting Bacterium.</title>
        <authorList>
            <person name="Chouaia B."/>
            <person name="Crotti E."/>
            <person name="Brusetti L."/>
            <person name="Daffonchio D."/>
            <person name="Essoussi I."/>
            <person name="Nouioui I."/>
            <person name="Sbissi I."/>
            <person name="Ghodhbane-Gtari F."/>
            <person name="Gtari M."/>
            <person name="Vacherie B."/>
            <person name="Barbe V."/>
            <person name="Medigue C."/>
            <person name="Gury J."/>
            <person name="Pujic P."/>
            <person name="Normand P."/>
        </authorList>
    </citation>
    <scope>NUCLEOTIDE SEQUENCE [LARGE SCALE GENOMIC DNA]</scope>
    <source>
        <strain evidence="1 2">DD2</strain>
    </source>
</reference>
<proteinExistence type="predicted"/>
<dbReference type="eggNOG" id="COG1064">
    <property type="taxonomic scope" value="Bacteria"/>
</dbReference>
<protein>
    <submittedName>
        <fullName evidence="1">Zn-dependent alcohol dehydrogenase</fullName>
    </submittedName>
</protein>
<dbReference type="Proteomes" id="UP000007517">
    <property type="component" value="Chromosome"/>
</dbReference>
<dbReference type="AlphaFoldDB" id="H6RT45"/>
<organism evidence="1 2">
    <name type="scientific">Blastococcus saxobsidens (strain DD2)</name>
    <dbReference type="NCBI Taxonomy" id="1146883"/>
    <lineage>
        <taxon>Bacteria</taxon>
        <taxon>Bacillati</taxon>
        <taxon>Actinomycetota</taxon>
        <taxon>Actinomycetes</taxon>
        <taxon>Geodermatophilales</taxon>
        <taxon>Geodermatophilaceae</taxon>
        <taxon>Blastococcus</taxon>
    </lineage>
</organism>
<reference evidence="2" key="2">
    <citation type="submission" date="2012-02" db="EMBL/GenBank/DDBJ databases">
        <title>Complete genome sequence of Blastococcus saxobsidens strain DD2.</title>
        <authorList>
            <person name="Genoscope."/>
        </authorList>
    </citation>
    <scope>NUCLEOTIDE SEQUENCE [LARGE SCALE GENOMIC DNA]</scope>
    <source>
        <strain evidence="2">DD2</strain>
    </source>
</reference>
<gene>
    <name evidence="1" type="ordered locus">BLASA_3484</name>
</gene>
<dbReference type="STRING" id="1146883.BLASA_3484"/>
<dbReference type="HOGENOM" id="CLU_3213127_0_0_11"/>
<accession>H6RT45</accession>
<evidence type="ECO:0000313" key="2">
    <source>
        <dbReference type="Proteomes" id="UP000007517"/>
    </source>
</evidence>
<dbReference type="RefSeq" id="WP_014377227.1">
    <property type="nucleotide sequence ID" value="NC_016943.1"/>
</dbReference>